<evidence type="ECO:0000256" key="1">
    <source>
        <dbReference type="SAM" id="MobiDB-lite"/>
    </source>
</evidence>
<evidence type="ECO:0000313" key="3">
    <source>
        <dbReference type="Proteomes" id="UP000664203"/>
    </source>
</evidence>
<gene>
    <name evidence="2" type="ORF">ALECFALPRED_011025</name>
</gene>
<name>A0A8H3JAB7_9LECA</name>
<feature type="region of interest" description="Disordered" evidence="1">
    <location>
        <begin position="1"/>
        <end position="20"/>
    </location>
</feature>
<reference evidence="2" key="1">
    <citation type="submission" date="2021-03" db="EMBL/GenBank/DDBJ databases">
        <authorList>
            <person name="Tagirdzhanova G."/>
        </authorList>
    </citation>
    <scope>NUCLEOTIDE SEQUENCE</scope>
</reference>
<keyword evidence="3" id="KW-1185">Reference proteome</keyword>
<dbReference type="EMBL" id="CAJPDR010000969">
    <property type="protein sequence ID" value="CAF9943319.1"/>
    <property type="molecule type" value="Genomic_DNA"/>
</dbReference>
<dbReference type="Proteomes" id="UP000664203">
    <property type="component" value="Unassembled WGS sequence"/>
</dbReference>
<evidence type="ECO:0000313" key="2">
    <source>
        <dbReference type="EMBL" id="CAF9943319.1"/>
    </source>
</evidence>
<feature type="compositionally biased region" description="Acidic residues" evidence="1">
    <location>
        <begin position="1"/>
        <end position="11"/>
    </location>
</feature>
<accession>A0A8H3JAB7</accession>
<proteinExistence type="predicted"/>
<comment type="caution">
    <text evidence="2">The sequence shown here is derived from an EMBL/GenBank/DDBJ whole genome shotgun (WGS) entry which is preliminary data.</text>
</comment>
<protein>
    <submittedName>
        <fullName evidence="2">Uncharacterized protein</fullName>
    </submittedName>
</protein>
<sequence>MRTWVEEETEEGPAQAPGTKMRDVRFTSIFPAGQPSLLYTHALPARLCANADDKNNKAVQRALQDELRHISKMYATECEDTLEGAPCNACGALGIQIMQMPLPALNMPAPTVGVTVMPVCGKPECATAIRETERQKRCRIRWEYSVVCLAGILPCCRCCAVARAGTGGKMKEMSEMPQGCVL</sequence>
<dbReference type="AlphaFoldDB" id="A0A8H3JAB7"/>
<organism evidence="2 3">
    <name type="scientific">Alectoria fallacina</name>
    <dbReference type="NCBI Taxonomy" id="1903189"/>
    <lineage>
        <taxon>Eukaryota</taxon>
        <taxon>Fungi</taxon>
        <taxon>Dikarya</taxon>
        <taxon>Ascomycota</taxon>
        <taxon>Pezizomycotina</taxon>
        <taxon>Lecanoromycetes</taxon>
        <taxon>OSLEUM clade</taxon>
        <taxon>Lecanoromycetidae</taxon>
        <taxon>Lecanorales</taxon>
        <taxon>Lecanorineae</taxon>
        <taxon>Parmeliaceae</taxon>
        <taxon>Alectoria</taxon>
    </lineage>
</organism>